<evidence type="ECO:0000313" key="2">
    <source>
        <dbReference type="EMBL" id="SFJ24789.1"/>
    </source>
</evidence>
<feature type="transmembrane region" description="Helical" evidence="1">
    <location>
        <begin position="33"/>
        <end position="52"/>
    </location>
</feature>
<dbReference type="EMBL" id="FORM01000005">
    <property type="protein sequence ID" value="SFJ24789.1"/>
    <property type="molecule type" value="Genomic_DNA"/>
</dbReference>
<feature type="transmembrane region" description="Helical" evidence="1">
    <location>
        <begin position="6"/>
        <end position="26"/>
    </location>
</feature>
<keyword evidence="1" id="KW-0812">Transmembrane</keyword>
<feature type="transmembrane region" description="Helical" evidence="1">
    <location>
        <begin position="72"/>
        <end position="93"/>
    </location>
</feature>
<name>A0A1I3PTI8_9FLAO</name>
<protein>
    <submittedName>
        <fullName evidence="2">Uncharacterized protein</fullName>
    </submittedName>
</protein>
<dbReference type="STRING" id="1144750.SAMN05443431_105263"/>
<proteinExistence type="predicted"/>
<reference evidence="3" key="1">
    <citation type="submission" date="2016-10" db="EMBL/GenBank/DDBJ databases">
        <authorList>
            <person name="Varghese N."/>
            <person name="Submissions S."/>
        </authorList>
    </citation>
    <scope>NUCLEOTIDE SEQUENCE [LARGE SCALE GENOMIC DNA]</scope>
    <source>
        <strain evidence="3">DSM 28881</strain>
    </source>
</reference>
<dbReference type="Proteomes" id="UP000199559">
    <property type="component" value="Unassembled WGS sequence"/>
</dbReference>
<gene>
    <name evidence="2" type="ORF">SAMN05443431_105263</name>
</gene>
<organism evidence="2 3">
    <name type="scientific">Olleya namhaensis</name>
    <dbReference type="NCBI Taxonomy" id="1144750"/>
    <lineage>
        <taxon>Bacteria</taxon>
        <taxon>Pseudomonadati</taxon>
        <taxon>Bacteroidota</taxon>
        <taxon>Flavobacteriia</taxon>
        <taxon>Flavobacteriales</taxon>
        <taxon>Flavobacteriaceae</taxon>
    </lineage>
</organism>
<evidence type="ECO:0000313" key="3">
    <source>
        <dbReference type="Proteomes" id="UP000199559"/>
    </source>
</evidence>
<evidence type="ECO:0000256" key="1">
    <source>
        <dbReference type="SAM" id="Phobius"/>
    </source>
</evidence>
<keyword evidence="1" id="KW-0472">Membrane</keyword>
<keyword evidence="3" id="KW-1185">Reference proteome</keyword>
<dbReference type="AlphaFoldDB" id="A0A1I3PTI8"/>
<sequence length="97" mass="11267">MLNQFIAILYYYRTFAIWSLIINILLLITGSSYLIVALITKLFLIILLYYIVSQTDTKQKLVFYKNLGISDLKLFGFLYSIDALVTIAFLSLIHQFT</sequence>
<keyword evidence="1" id="KW-1133">Transmembrane helix</keyword>
<accession>A0A1I3PTI8</accession>